<evidence type="ECO:0000256" key="2">
    <source>
        <dbReference type="ARBA" id="ARBA00022737"/>
    </source>
</evidence>
<feature type="repeat" description="WD" evidence="3">
    <location>
        <begin position="49"/>
        <end position="81"/>
    </location>
</feature>
<feature type="compositionally biased region" description="Polar residues" evidence="4">
    <location>
        <begin position="423"/>
        <end position="435"/>
    </location>
</feature>
<reference evidence="5" key="1">
    <citation type="submission" date="2021-01" db="EMBL/GenBank/DDBJ databases">
        <authorList>
            <person name="Corre E."/>
            <person name="Pelletier E."/>
            <person name="Niang G."/>
            <person name="Scheremetjew M."/>
            <person name="Finn R."/>
            <person name="Kale V."/>
            <person name="Holt S."/>
            <person name="Cochrane G."/>
            <person name="Meng A."/>
            <person name="Brown T."/>
            <person name="Cohen L."/>
        </authorList>
    </citation>
    <scope>NUCLEOTIDE SEQUENCE</scope>
    <source>
        <strain evidence="5">Pbaha01</strain>
    </source>
</reference>
<evidence type="ECO:0000256" key="1">
    <source>
        <dbReference type="ARBA" id="ARBA00022574"/>
    </source>
</evidence>
<feature type="region of interest" description="Disordered" evidence="4">
    <location>
        <begin position="528"/>
        <end position="547"/>
    </location>
</feature>
<keyword evidence="1 3" id="KW-0853">WD repeat</keyword>
<proteinExistence type="predicted"/>
<name>A0A7S0F835_9DINO</name>
<feature type="region of interest" description="Disordered" evidence="4">
    <location>
        <begin position="423"/>
        <end position="443"/>
    </location>
</feature>
<dbReference type="GO" id="GO:1990234">
    <property type="term" value="C:transferase complex"/>
    <property type="evidence" value="ECO:0007669"/>
    <property type="project" value="UniProtKB-ARBA"/>
</dbReference>
<sequence>MRAVQTLRSKPLQRRRAQAGRALPVETSAEGSHETSTEHLWHYQFDRTLQQSTYPISSVVFSRDGRLMFSGTSSGDVKAWDSATWTELGALRGCRREELLALAVSPSQCWLLAVQASALHIFRSEAPWCHEQAVLPPENGVQSEDTGEVRWRCAAFAPVVGLACLAALTTGHLCLLDHSSGWAGGASRRTHSLQRLMGPNCLAYSACGGWIFCGGKDGTVQVWNATSLVLERTVSVCTGAVRCLATSPPCASYEPRLIVGGADSSIHVWQPAMWMLEQVVSEPVGGKAGIHTCSFSASGVWLVSIGKRLCVWRVCLGRGGQLGLKLHQRLEGACGAHGLRAVAFDGPDGPLAVGSGDGLLGLWTRHTGPPQACTPRPRSPATPGKQSLASVTPPQALSCEGAGGWPWPLLTVCSDPRARTQSLSALRAQRGSSQRPPLRLGSNPPVFPGARATSTGLAAQVGDAAVAHCESPREAVEHSGGRGSMLNRNSALQLWSSRQASRLASVQGQQKKASRNLTRSDMHCVPMSVHRGGLVDGRAGERTDRKA</sequence>
<feature type="region of interest" description="Disordered" evidence="4">
    <location>
        <begin position="1"/>
        <end position="34"/>
    </location>
</feature>
<feature type="compositionally biased region" description="Basic and acidic residues" evidence="4">
    <location>
        <begin position="538"/>
        <end position="547"/>
    </location>
</feature>
<protein>
    <submittedName>
        <fullName evidence="5">Uncharacterized protein</fullName>
    </submittedName>
</protein>
<evidence type="ECO:0000256" key="4">
    <source>
        <dbReference type="SAM" id="MobiDB-lite"/>
    </source>
</evidence>
<evidence type="ECO:0000256" key="3">
    <source>
        <dbReference type="PROSITE-ProRule" id="PRU00221"/>
    </source>
</evidence>
<dbReference type="SUPFAM" id="SSF50978">
    <property type="entry name" value="WD40 repeat-like"/>
    <property type="match status" value="1"/>
</dbReference>
<evidence type="ECO:0000313" key="5">
    <source>
        <dbReference type="EMBL" id="CAD8344382.1"/>
    </source>
</evidence>
<dbReference type="InterPro" id="IPR001680">
    <property type="entry name" value="WD40_rpt"/>
</dbReference>
<dbReference type="Gene3D" id="2.130.10.10">
    <property type="entry name" value="YVTN repeat-like/Quinoprotein amine dehydrogenase"/>
    <property type="match status" value="2"/>
</dbReference>
<gene>
    <name evidence="5" type="ORF">PBAH0796_LOCUS120</name>
</gene>
<dbReference type="Pfam" id="PF00400">
    <property type="entry name" value="WD40"/>
    <property type="match status" value="3"/>
</dbReference>
<dbReference type="AlphaFoldDB" id="A0A7S0F835"/>
<feature type="region of interest" description="Disordered" evidence="4">
    <location>
        <begin position="366"/>
        <end position="391"/>
    </location>
</feature>
<dbReference type="InterPro" id="IPR015943">
    <property type="entry name" value="WD40/YVTN_repeat-like_dom_sf"/>
</dbReference>
<dbReference type="InterPro" id="IPR036322">
    <property type="entry name" value="WD40_repeat_dom_sf"/>
</dbReference>
<dbReference type="EMBL" id="HBEG01000211">
    <property type="protein sequence ID" value="CAD8344382.1"/>
    <property type="molecule type" value="Transcribed_RNA"/>
</dbReference>
<organism evidence="5">
    <name type="scientific">Pyrodinium bahamense</name>
    <dbReference type="NCBI Taxonomy" id="73915"/>
    <lineage>
        <taxon>Eukaryota</taxon>
        <taxon>Sar</taxon>
        <taxon>Alveolata</taxon>
        <taxon>Dinophyceae</taxon>
        <taxon>Gonyaulacales</taxon>
        <taxon>Pyrocystaceae</taxon>
        <taxon>Pyrodinium</taxon>
    </lineage>
</organism>
<keyword evidence="2" id="KW-0677">Repeat</keyword>
<dbReference type="SMART" id="SM00320">
    <property type="entry name" value="WD40"/>
    <property type="match status" value="5"/>
</dbReference>
<accession>A0A7S0F835</accession>
<dbReference type="PANTHER" id="PTHR22847">
    <property type="entry name" value="WD40 REPEAT PROTEIN"/>
    <property type="match status" value="1"/>
</dbReference>
<dbReference type="PANTHER" id="PTHR22847:SF637">
    <property type="entry name" value="WD REPEAT DOMAIN 5B"/>
    <property type="match status" value="1"/>
</dbReference>
<dbReference type="PROSITE" id="PS50082">
    <property type="entry name" value="WD_REPEATS_2"/>
    <property type="match status" value="1"/>
</dbReference>